<name>H8KQ09_SOLCM</name>
<evidence type="ECO:0000313" key="2">
    <source>
        <dbReference type="Proteomes" id="UP000007590"/>
    </source>
</evidence>
<dbReference type="KEGG" id="scn:Solca_1010"/>
<dbReference type="OrthoDB" id="5739735at2"/>
<gene>
    <name evidence="1" type="ordered locus">Solca_1010</name>
</gene>
<proteinExistence type="predicted"/>
<dbReference type="EMBL" id="CP003349">
    <property type="protein sequence ID" value="AFD06118.1"/>
    <property type="molecule type" value="Genomic_DNA"/>
</dbReference>
<keyword evidence="2" id="KW-1185">Reference proteome</keyword>
<organism evidence="1 2">
    <name type="scientific">Solitalea canadensis (strain ATCC 29591 / DSM 3403 / JCM 21819 / LMG 8368 / NBRC 15130 / NCIMB 12057 / USAM 9D)</name>
    <name type="common">Flexibacter canadensis</name>
    <dbReference type="NCBI Taxonomy" id="929556"/>
    <lineage>
        <taxon>Bacteria</taxon>
        <taxon>Pseudomonadati</taxon>
        <taxon>Bacteroidota</taxon>
        <taxon>Sphingobacteriia</taxon>
        <taxon>Sphingobacteriales</taxon>
        <taxon>Sphingobacteriaceae</taxon>
        <taxon>Solitalea</taxon>
    </lineage>
</organism>
<dbReference type="Proteomes" id="UP000007590">
    <property type="component" value="Chromosome"/>
</dbReference>
<dbReference type="RefSeq" id="WP_014679346.1">
    <property type="nucleotide sequence ID" value="NC_017770.1"/>
</dbReference>
<sequence length="187" mass="21972">MSLNTKNYQIGYINGYLQSLNNLYDLRFGFDGDFGATEASFAHRKASTNLYNDVLRILIENHTLSSANNTLMARACERLHLVPLNKRYNELIPYVEPWVPGDDFLTIAQHRKVNDNWKPRLQTVAEELFFTIYQYVLGDTEKYNYWLVEADDLLKLYTPYYLSSLLLVFESKEDVFVLTFIQRNIYP</sequence>
<evidence type="ECO:0000313" key="1">
    <source>
        <dbReference type="EMBL" id="AFD06118.1"/>
    </source>
</evidence>
<protein>
    <submittedName>
        <fullName evidence="1">Uncharacterized protein</fullName>
    </submittedName>
</protein>
<reference evidence="1" key="1">
    <citation type="submission" date="2012-02" db="EMBL/GenBank/DDBJ databases">
        <title>The complete genome of Solitalea canadensis DSM 3403.</title>
        <authorList>
            <consortium name="US DOE Joint Genome Institute (JGI-PGF)"/>
            <person name="Lucas S."/>
            <person name="Copeland A."/>
            <person name="Lapidus A."/>
            <person name="Glavina del Rio T."/>
            <person name="Dalin E."/>
            <person name="Tice H."/>
            <person name="Bruce D."/>
            <person name="Goodwin L."/>
            <person name="Pitluck S."/>
            <person name="Peters L."/>
            <person name="Ovchinnikova G."/>
            <person name="Lu M."/>
            <person name="Kyrpides N."/>
            <person name="Mavromatis K."/>
            <person name="Ivanova N."/>
            <person name="Brettin T."/>
            <person name="Detter J.C."/>
            <person name="Han C."/>
            <person name="Larimer F."/>
            <person name="Land M."/>
            <person name="Hauser L."/>
            <person name="Markowitz V."/>
            <person name="Cheng J.-F."/>
            <person name="Hugenholtz P."/>
            <person name="Woyke T."/>
            <person name="Wu D."/>
            <person name="Spring S."/>
            <person name="Schroeder M."/>
            <person name="Kopitz M."/>
            <person name="Brambilla E."/>
            <person name="Klenk H.-P."/>
            <person name="Eisen J.A."/>
        </authorList>
    </citation>
    <scope>NUCLEOTIDE SEQUENCE</scope>
    <source>
        <strain evidence="1">DSM 3403</strain>
    </source>
</reference>
<dbReference type="HOGENOM" id="CLU_1446763_0_0_10"/>
<dbReference type="AlphaFoldDB" id="H8KQ09"/>
<accession>H8KQ09</accession>